<name>A0A5M4AVR2_9BACT</name>
<evidence type="ECO:0000313" key="2">
    <source>
        <dbReference type="EMBL" id="GET31517.1"/>
    </source>
</evidence>
<comment type="caution">
    <text evidence="2">The sequence shown here is derived from an EMBL/GenBank/DDBJ whole genome shotgun (WGS) entry which is preliminary data.</text>
</comment>
<accession>A0A5M4AVR2</accession>
<dbReference type="Proteomes" id="UP000391834">
    <property type="component" value="Unassembled WGS sequence"/>
</dbReference>
<evidence type="ECO:0008006" key="4">
    <source>
        <dbReference type="Google" id="ProtNLM"/>
    </source>
</evidence>
<proteinExistence type="predicted"/>
<evidence type="ECO:0000313" key="3">
    <source>
        <dbReference type="Proteomes" id="UP000391834"/>
    </source>
</evidence>
<evidence type="ECO:0000256" key="1">
    <source>
        <dbReference type="SAM" id="Phobius"/>
    </source>
</evidence>
<protein>
    <recommendedName>
        <fullName evidence="4">Phage abortive infection protein</fullName>
    </recommendedName>
</protein>
<dbReference type="Pfam" id="PF16872">
    <property type="entry name" value="putAbiC"/>
    <property type="match status" value="1"/>
</dbReference>
<dbReference type="EMBL" id="BLAX01000001">
    <property type="protein sequence ID" value="GET31517.1"/>
    <property type="molecule type" value="Genomic_DNA"/>
</dbReference>
<gene>
    <name evidence="2" type="ORF">PbJCM13498_03800</name>
</gene>
<keyword evidence="1" id="KW-0472">Membrane</keyword>
<keyword evidence="3" id="KW-1185">Reference proteome</keyword>
<dbReference type="AlphaFoldDB" id="A0A5M4AVR2"/>
<feature type="transmembrane region" description="Helical" evidence="1">
    <location>
        <begin position="34"/>
        <end position="56"/>
    </location>
</feature>
<keyword evidence="1" id="KW-0812">Transmembrane</keyword>
<feature type="transmembrane region" description="Helical" evidence="1">
    <location>
        <begin position="76"/>
        <end position="98"/>
    </location>
</feature>
<reference evidence="2 3" key="1">
    <citation type="submission" date="2019-10" db="EMBL/GenBank/DDBJ databases">
        <title>Prolixibacter strains distinguished by the presence of nitrate reductase genes were adept at nitrate-dependent anaerobic corrosion of metallic iron and carbon steel.</title>
        <authorList>
            <person name="Iino T."/>
            <person name="Shono N."/>
            <person name="Ito K."/>
            <person name="Nakamura R."/>
            <person name="Sueoka K."/>
            <person name="Harayama S."/>
            <person name="Ohkuma M."/>
        </authorList>
    </citation>
    <scope>NUCLEOTIDE SEQUENCE [LARGE SCALE GENOMIC DNA]</scope>
    <source>
        <strain evidence="2 3">JCM 13498</strain>
    </source>
</reference>
<dbReference type="InterPro" id="IPR031709">
    <property type="entry name" value="PutAbiC"/>
</dbReference>
<keyword evidence="1" id="KW-1133">Transmembrane helix</keyword>
<organism evidence="2 3">
    <name type="scientific">Prolixibacter bellariivorans</name>
    <dbReference type="NCBI Taxonomy" id="314319"/>
    <lineage>
        <taxon>Bacteria</taxon>
        <taxon>Pseudomonadati</taxon>
        <taxon>Bacteroidota</taxon>
        <taxon>Bacteroidia</taxon>
        <taxon>Marinilabiliales</taxon>
        <taxon>Prolixibacteraceae</taxon>
        <taxon>Prolixibacter</taxon>
    </lineage>
</organism>
<sequence>MLSEILNDNYNLSIETSLREAKNRLIYMNSKKGIWLFTGITLIVISLIFFLLPYLVTQESWFWSFGQETGVIGDTIGGIVGPAIAFFGVILTFLAFYIQYKANQVQVNALAEQKKEAKVQRDQILLQQFESNFFELLKLHRENVSELSYRNSQGRNVIIKIINEFFEIMQIIIDSNIIKENRLDQQDLANISYTILFFGTDESVDDVLENRLFEKYSKMYDSIITEINRLRTKPNPYNQGKYYYNGHQSRLGHYFRHMIRIVLYVHNNKFLTEEQKYEYIRILRSQLSNHEQILLFFNSISDLGLNWELADGTKEEDKLITKYKMIKNIPLGSIYGYRPRRYYPSLELEHDFEIGL</sequence>